<evidence type="ECO:0000313" key="3">
    <source>
        <dbReference type="Proteomes" id="UP000230251"/>
    </source>
</evidence>
<feature type="transmembrane region" description="Helical" evidence="1">
    <location>
        <begin position="59"/>
        <end position="80"/>
    </location>
</feature>
<feature type="transmembrane region" description="Helical" evidence="1">
    <location>
        <begin position="28"/>
        <end position="47"/>
    </location>
</feature>
<evidence type="ECO:0000256" key="1">
    <source>
        <dbReference type="SAM" id="Phobius"/>
    </source>
</evidence>
<accession>A0A2M8EPT9</accession>
<dbReference type="AlphaFoldDB" id="A0A2M8EPT9"/>
<dbReference type="Proteomes" id="UP000230251">
    <property type="component" value="Unassembled WGS sequence"/>
</dbReference>
<feature type="transmembrane region" description="Helical" evidence="1">
    <location>
        <begin position="92"/>
        <end position="112"/>
    </location>
</feature>
<proteinExistence type="predicted"/>
<gene>
    <name evidence="2" type="ORF">CO057_01165</name>
</gene>
<name>A0A2M8EPT9_9BACT</name>
<keyword evidence="1" id="KW-0812">Transmembrane</keyword>
<evidence type="ECO:0000313" key="2">
    <source>
        <dbReference type="EMBL" id="PJC24763.1"/>
    </source>
</evidence>
<reference evidence="3" key="1">
    <citation type="submission" date="2017-09" db="EMBL/GenBank/DDBJ databases">
        <title>Depth-based differentiation of microbial function through sediment-hosted aquifers and enrichment of novel symbionts in the deep terrestrial subsurface.</title>
        <authorList>
            <person name="Probst A.J."/>
            <person name="Ladd B."/>
            <person name="Jarett J.K."/>
            <person name="Geller-Mcgrath D.E."/>
            <person name="Sieber C.M.K."/>
            <person name="Emerson J.B."/>
            <person name="Anantharaman K."/>
            <person name="Thomas B.C."/>
            <person name="Malmstrom R."/>
            <person name="Stieglmeier M."/>
            <person name="Klingl A."/>
            <person name="Woyke T."/>
            <person name="Ryan C.M."/>
            <person name="Banfield J.F."/>
        </authorList>
    </citation>
    <scope>NUCLEOTIDE SEQUENCE [LARGE SCALE GENOMIC DNA]</scope>
</reference>
<keyword evidence="1" id="KW-0472">Membrane</keyword>
<protein>
    <submittedName>
        <fullName evidence="2">Uncharacterized protein</fullName>
    </submittedName>
</protein>
<organism evidence="2 3">
    <name type="scientific">Candidatus Uhrbacteria bacterium CG_4_9_14_0_2_um_filter_41_50</name>
    <dbReference type="NCBI Taxonomy" id="1975031"/>
    <lineage>
        <taxon>Bacteria</taxon>
        <taxon>Candidatus Uhriibacteriota</taxon>
    </lineage>
</organism>
<sequence length="137" mass="16340">MIDLSPLFQLDFWFRLDPVGLNTVFETAFFFLFAIFIILASVSRIIARQKKGDRFAVKAYKLLGQMFMTMGILGMLWFFFTFEEIYFLGARFWFLLWLVALIVWLIGIYRYIKIIVPEMKNHGKEKAEANKYLPRKK</sequence>
<comment type="caution">
    <text evidence="2">The sequence shown here is derived from an EMBL/GenBank/DDBJ whole genome shotgun (WGS) entry which is preliminary data.</text>
</comment>
<dbReference type="EMBL" id="PFSI01000019">
    <property type="protein sequence ID" value="PJC24763.1"/>
    <property type="molecule type" value="Genomic_DNA"/>
</dbReference>
<keyword evidence="1" id="KW-1133">Transmembrane helix</keyword>